<dbReference type="OrthoDB" id="2215036at2759"/>
<dbReference type="EnsemblMetazoa" id="PPA37001.1">
    <property type="protein sequence ID" value="PPA37001.1"/>
    <property type="gene ID" value="WBGene00275370"/>
</dbReference>
<name>A0A2A6BGH4_PRIPA</name>
<dbReference type="InterPro" id="IPR011989">
    <property type="entry name" value="ARM-like"/>
</dbReference>
<proteinExistence type="predicted"/>
<dbReference type="Pfam" id="PF19273">
    <property type="entry name" value="Exportin-5"/>
    <property type="match status" value="1"/>
</dbReference>
<dbReference type="GO" id="GO:0006405">
    <property type="term" value="P:RNA export from nucleus"/>
    <property type="evidence" value="ECO:0000318"/>
    <property type="project" value="GO_Central"/>
</dbReference>
<dbReference type="InterPro" id="IPR016024">
    <property type="entry name" value="ARM-type_fold"/>
</dbReference>
<dbReference type="GO" id="GO:0003723">
    <property type="term" value="F:RNA binding"/>
    <property type="evidence" value="ECO:0000318"/>
    <property type="project" value="GO_Central"/>
</dbReference>
<protein>
    <submittedName>
        <fullName evidence="1">Xpo1 domain-containing protein</fullName>
    </submittedName>
</protein>
<evidence type="ECO:0000313" key="2">
    <source>
        <dbReference type="Proteomes" id="UP000005239"/>
    </source>
</evidence>
<reference evidence="2" key="1">
    <citation type="journal article" date="2008" name="Nat. Genet.">
        <title>The Pristionchus pacificus genome provides a unique perspective on nematode lifestyle and parasitism.</title>
        <authorList>
            <person name="Dieterich C."/>
            <person name="Clifton S.W."/>
            <person name="Schuster L.N."/>
            <person name="Chinwalla A."/>
            <person name="Delehaunty K."/>
            <person name="Dinkelacker I."/>
            <person name="Fulton L."/>
            <person name="Fulton R."/>
            <person name="Godfrey J."/>
            <person name="Minx P."/>
            <person name="Mitreva M."/>
            <person name="Roeseler W."/>
            <person name="Tian H."/>
            <person name="Witte H."/>
            <person name="Yang S.P."/>
            <person name="Wilson R.K."/>
            <person name="Sommer R.J."/>
        </authorList>
    </citation>
    <scope>NUCLEOTIDE SEQUENCE [LARGE SCALE GENOMIC DNA]</scope>
    <source>
        <strain evidence="2">PS312</strain>
    </source>
</reference>
<accession>A0A2A6BGH4</accession>
<gene>
    <name evidence="1" type="primary">WBGene00275370</name>
</gene>
<organism evidence="1 2">
    <name type="scientific">Pristionchus pacificus</name>
    <name type="common">Parasitic nematode worm</name>
    <dbReference type="NCBI Taxonomy" id="54126"/>
    <lineage>
        <taxon>Eukaryota</taxon>
        <taxon>Metazoa</taxon>
        <taxon>Ecdysozoa</taxon>
        <taxon>Nematoda</taxon>
        <taxon>Chromadorea</taxon>
        <taxon>Rhabditida</taxon>
        <taxon>Rhabditina</taxon>
        <taxon>Diplogasteromorpha</taxon>
        <taxon>Diplogasteroidea</taxon>
        <taxon>Neodiplogasteridae</taxon>
        <taxon>Pristionchus</taxon>
    </lineage>
</organism>
<sequence length="1154" mass="127826">MSIDAGEVERVLLAIGDAATPAATRAEYTKAIEELKEGPGEALLALALQLSSSQNPYVAHMALILIQHAIKFKWNALDFNTKVNLKEEIMRRMQIGPPPTPRIGDMSAASLSSPIHWAEPLARCVTAMAEHEWPQHWSELGEKLRVMAIQSMNAPTSIAVLCVIRRLLEDVVVFANVTNVKRRREMQQAIHDSMKGWLGMCIQLFADAKLTEDESLLVVKHVIGLLSIMVELASTPDMEPLIDEIVNQLVRFLTIASHSIYEEAAVCLTQIASRKRSGHAEKIVVDTFFRDNVIKALLETASMASHVAHSNEEHYKYLKALCDTLTTVGMHLATVWQATADRTNKSPPPPANLHLYMLALSEFALHPSLWLRSEATAVFVRLASSSHIRKWKELKTTLGTKILPRLVELVEKTGQPSSSSAPGTPDSAHYARMDYDDDVEWVHDFTQYRARIFVLVRETMEDHHGVLLATVEQSVLQRVALDPNSILPHEWDGLHKLSKSILTIAFEKELIEKKVEVTMTNAYMMIIQTIGTKASFASANEALSVLSALYPLIDKNPPLIEPLLNLLEALAGAAPSPDEEKELKRHLTSTIIALVTKHDKVAKDYWKRIFEVTQRMSTSATQMQLSQIANAIAALSNVVDSEDDKKQLLEIALAPQLEKLQHMQGLFENPHTFLQHTGYLHAPPTTTAESDAHNGVKTRKMLRSTLCAIEGILQKVDAESPVGPIIVPQCEAFSRLVRILFELYDPVTLTLVHPAYADILKIPFSERQSIYCVVGENIDVQMGNSSSGSPGGSPGSRQRASNEDARGSVALAIQFLSEVNDTLQSIISICASKFSDIFYALPSLPTILSDCTANLERLPDFRVRYWLKKAWATLIVCSPTAALPALFPLLSTIVEHCQRRMDNVWAQVSTIDYDSEPTEDELFLEHMTCVLSRELIGFLKAVFVTEEKHTTANTTNAAAITVSLSPIGNAVFDLGGPLLTSFVTITFNAIAWRDTQSCVKAIPVAKAIVDKLSKSFIEDAAIFALTSVLQSIRIHGSDEVAIGPILTIIFHTYASLRPHSMKLRHIIDELPDTPAATIEAFDKRAIAINRGLEEMPEKARKDMVRKLLRPIISVTLGELGRRPVELRPLPPIEKRAKPASEEPDFAAIGDFFGH</sequence>
<reference evidence="1" key="2">
    <citation type="submission" date="2022-06" db="UniProtKB">
        <authorList>
            <consortium name="EnsemblMetazoa"/>
        </authorList>
    </citation>
    <scope>IDENTIFICATION</scope>
    <source>
        <strain evidence="1">PS312</strain>
    </source>
</reference>
<dbReference type="Gene3D" id="1.25.10.10">
    <property type="entry name" value="Leucine-rich Repeat Variant"/>
    <property type="match status" value="1"/>
</dbReference>
<accession>A0A8R1YSJ0</accession>
<dbReference type="AlphaFoldDB" id="A0A2A6BGH4"/>
<evidence type="ECO:0000313" key="1">
    <source>
        <dbReference type="EnsemblMetazoa" id="PPA37001.1"/>
    </source>
</evidence>
<dbReference type="PANTHER" id="PTHR11223">
    <property type="entry name" value="EXPORTIN 1/5"/>
    <property type="match status" value="1"/>
</dbReference>
<dbReference type="Proteomes" id="UP000005239">
    <property type="component" value="Unassembled WGS sequence"/>
</dbReference>
<dbReference type="InterPro" id="IPR045065">
    <property type="entry name" value="XPO1/5"/>
</dbReference>
<dbReference type="GO" id="GO:0005737">
    <property type="term" value="C:cytoplasm"/>
    <property type="evidence" value="ECO:0000318"/>
    <property type="project" value="GO_Central"/>
</dbReference>
<dbReference type="GO" id="GO:0005634">
    <property type="term" value="C:nucleus"/>
    <property type="evidence" value="ECO:0000318"/>
    <property type="project" value="GO_Central"/>
</dbReference>
<keyword evidence="2" id="KW-1185">Reference proteome</keyword>
<dbReference type="GO" id="GO:0005049">
    <property type="term" value="F:nuclear export signal receptor activity"/>
    <property type="evidence" value="ECO:0000318"/>
    <property type="project" value="GO_Central"/>
</dbReference>
<dbReference type="InterPro" id="IPR045478">
    <property type="entry name" value="Exportin-5_C"/>
</dbReference>
<dbReference type="GO" id="GO:0006611">
    <property type="term" value="P:protein export from nucleus"/>
    <property type="evidence" value="ECO:0007669"/>
    <property type="project" value="InterPro"/>
</dbReference>
<dbReference type="SUPFAM" id="SSF48371">
    <property type="entry name" value="ARM repeat"/>
    <property type="match status" value="1"/>
</dbReference>
<dbReference type="PANTHER" id="PTHR11223:SF3">
    <property type="entry name" value="EXPORTIN-5"/>
    <property type="match status" value="1"/>
</dbReference>